<comment type="similarity">
    <text evidence="1">Belongs to the mycobacterial PPE family.</text>
</comment>
<dbReference type="OrthoDB" id="4710479at2"/>
<evidence type="ECO:0000313" key="6">
    <source>
        <dbReference type="Proteomes" id="UP000465263"/>
    </source>
</evidence>
<evidence type="ECO:0000256" key="1">
    <source>
        <dbReference type="ARBA" id="ARBA00010652"/>
    </source>
</evidence>
<dbReference type="InterPro" id="IPR038332">
    <property type="entry name" value="PPE_sf"/>
</dbReference>
<reference evidence="5 6" key="1">
    <citation type="journal article" date="2019" name="Emerg. Microbes Infect.">
        <title>Comprehensive subspecies identification of 175 nontuberculous mycobacteria species based on 7547 genomic profiles.</title>
        <authorList>
            <person name="Matsumoto Y."/>
            <person name="Kinjo T."/>
            <person name="Motooka D."/>
            <person name="Nabeya D."/>
            <person name="Jung N."/>
            <person name="Uechi K."/>
            <person name="Horii T."/>
            <person name="Iida T."/>
            <person name="Fujita J."/>
            <person name="Nakamura S."/>
        </authorList>
    </citation>
    <scope>NUCLEOTIDE SEQUENCE [LARGE SCALE GENOMIC DNA]</scope>
    <source>
        <strain evidence="5 6">JCM 16017</strain>
    </source>
</reference>
<dbReference type="AlphaFoldDB" id="A0A7I9XGF2"/>
<dbReference type="RefSeq" id="WP_109560504.1">
    <property type="nucleotide sequence ID" value="NZ_BLKV01000001.1"/>
</dbReference>
<gene>
    <name evidence="5" type="primary">PPE29_1</name>
    <name evidence="5" type="ORF">MSEN_07620</name>
</gene>
<feature type="domain" description="PPE" evidence="3">
    <location>
        <begin position="2"/>
        <end position="163"/>
    </location>
</feature>
<name>A0A7I9XGF2_9MYCO</name>
<feature type="region of interest" description="Disordered" evidence="2">
    <location>
        <begin position="361"/>
        <end position="389"/>
    </location>
</feature>
<dbReference type="InterPro" id="IPR000030">
    <property type="entry name" value="PPE_dom"/>
</dbReference>
<evidence type="ECO:0000259" key="4">
    <source>
        <dbReference type="Pfam" id="PF12484"/>
    </source>
</evidence>
<sequence length="389" mass="38731">MDFAALPPEVNSGRMYAGPGSGSLLAASAAWTELAAELHTAAASYRAIVTELTSGAWLGVSSTKMAAAAAPYATWLTATAEQAELTGAQAMAAATAHSSAFAMTIPPPAIAANRAQLATLVATNFFGQNAPAIAATEALYGEMWAQDAAAMYGYAAAAQVASEMAPFTTPPQTANPAGVATQGTATAQALGQGAAQATVNQAMQAMPHAMAGAADATSLMLPDIFSDLATLGAAPVSTFMLSAIIAAFIPEYILGAAGLPAPFGLEALSATSFAAGLPLGLIPVEGATATLSSAPMSAGLGNAASVSGLSVPKAWATAAPEMRLAAAEFSTANVVAGERAAGMFSGMPLFGGAPLMAMDGRGGAGSRNHKASEEDAKRKAVRGRRSTMW</sequence>
<protein>
    <submittedName>
        <fullName evidence="5">Ribulose-phosphate 3-epimerase</fullName>
    </submittedName>
</protein>
<dbReference type="Gene3D" id="1.20.1260.20">
    <property type="entry name" value="PPE superfamily"/>
    <property type="match status" value="1"/>
</dbReference>
<dbReference type="GO" id="GO:0052572">
    <property type="term" value="P:response to host immune response"/>
    <property type="evidence" value="ECO:0007669"/>
    <property type="project" value="TreeGrafter"/>
</dbReference>
<evidence type="ECO:0000259" key="3">
    <source>
        <dbReference type="Pfam" id="PF00823"/>
    </source>
</evidence>
<dbReference type="Proteomes" id="UP000465263">
    <property type="component" value="Unassembled WGS sequence"/>
</dbReference>
<evidence type="ECO:0000313" key="5">
    <source>
        <dbReference type="EMBL" id="GFG69042.1"/>
    </source>
</evidence>
<feature type="domain" description="PPE family C-terminal" evidence="4">
    <location>
        <begin position="297"/>
        <end position="367"/>
    </location>
</feature>
<dbReference type="FunFam" id="1.20.1260.20:FF:000001">
    <property type="entry name" value="PPE family protein PPE41"/>
    <property type="match status" value="1"/>
</dbReference>
<evidence type="ECO:0000256" key="2">
    <source>
        <dbReference type="SAM" id="MobiDB-lite"/>
    </source>
</evidence>
<keyword evidence="6" id="KW-1185">Reference proteome</keyword>
<accession>A0A7I9XGF2</accession>
<proteinExistence type="inferred from homology"/>
<dbReference type="Pfam" id="PF12484">
    <property type="entry name" value="PPE-SVP"/>
    <property type="match status" value="1"/>
</dbReference>
<organism evidence="5 6">
    <name type="scientific">Mycolicibacter senuensis</name>
    <dbReference type="NCBI Taxonomy" id="386913"/>
    <lineage>
        <taxon>Bacteria</taxon>
        <taxon>Bacillati</taxon>
        <taxon>Actinomycetota</taxon>
        <taxon>Actinomycetes</taxon>
        <taxon>Mycobacteriales</taxon>
        <taxon>Mycobacteriaceae</taxon>
        <taxon>Mycolicibacter</taxon>
    </lineage>
</organism>
<dbReference type="SUPFAM" id="SSF140459">
    <property type="entry name" value="PE/PPE dimer-like"/>
    <property type="match status" value="1"/>
</dbReference>
<dbReference type="InterPro" id="IPR022171">
    <property type="entry name" value="PPE_C"/>
</dbReference>
<dbReference type="PANTHER" id="PTHR46766:SF1">
    <property type="entry name" value="GLUTAMINE-RICH PROTEIN 2"/>
    <property type="match status" value="1"/>
</dbReference>
<dbReference type="EMBL" id="BLKV01000001">
    <property type="protein sequence ID" value="GFG69042.1"/>
    <property type="molecule type" value="Genomic_DNA"/>
</dbReference>
<feature type="compositionally biased region" description="Basic residues" evidence="2">
    <location>
        <begin position="379"/>
        <end position="389"/>
    </location>
</feature>
<dbReference type="Pfam" id="PF00823">
    <property type="entry name" value="PPE"/>
    <property type="match status" value="1"/>
</dbReference>
<comment type="caution">
    <text evidence="5">The sequence shown here is derived from an EMBL/GenBank/DDBJ whole genome shotgun (WGS) entry which is preliminary data.</text>
</comment>
<dbReference type="PANTHER" id="PTHR46766">
    <property type="entry name" value="GLUTAMINE-RICH PROTEIN 2"/>
    <property type="match status" value="1"/>
</dbReference>